<evidence type="ECO:0000313" key="7">
    <source>
        <dbReference type="Proteomes" id="UP000053664"/>
    </source>
</evidence>
<feature type="compositionally biased region" description="Basic and acidic residues" evidence="3">
    <location>
        <begin position="61"/>
        <end position="84"/>
    </location>
</feature>
<feature type="transmembrane region" description="Helical" evidence="4">
    <location>
        <begin position="223"/>
        <end position="244"/>
    </location>
</feature>
<dbReference type="InterPro" id="IPR036259">
    <property type="entry name" value="MFS_trans_sf"/>
</dbReference>
<dbReference type="RefSeq" id="XP_007880271.1">
    <property type="nucleotide sequence ID" value="XM_007882080.1"/>
</dbReference>
<feature type="transmembrane region" description="Helical" evidence="4">
    <location>
        <begin position="344"/>
        <end position="363"/>
    </location>
</feature>
<evidence type="ECO:0000256" key="4">
    <source>
        <dbReference type="SAM" id="Phobius"/>
    </source>
</evidence>
<feature type="transmembrane region" description="Helical" evidence="4">
    <location>
        <begin position="395"/>
        <end position="421"/>
    </location>
</feature>
<feature type="transmembrane region" description="Helical" evidence="4">
    <location>
        <begin position="96"/>
        <end position="117"/>
    </location>
</feature>
<proteinExistence type="inferred from homology"/>
<comment type="similarity">
    <text evidence="2">Belongs to the major facilitator superfamily. Monocarboxylate porter (TC 2.A.1.13) family.</text>
</comment>
<sequence length="495" mass="53418">MTVADRSRPTTTATTLTTTSSSGTDIEAAPGSRALDGHSSPTSGSSDPNHVLDTTRSNELSIRDEKQLGEVDDDASQHMEKDPDAGITFPEGGLRAWLSVLGGFWCTFITFGYLNSFGVFEDYYLQSFLSDKSSSQVAWIGAFQYFLLFAMGGVSGRLFDLGFFRPTFTFGCVLLVVSQMLLSLCTEYYQFFLCQGVGLGLSFGIVFNMGINCPAHHFLQRRAMAFGLIATGSSTGGIIFPIMIRRLIPIVGFGWTMRIVGFFALFAVISASLCLSTRLPPSIDVSDKSKGGWKQVKWVDLDAFRVPAYSWFVFACTVVMLGLYMPFTYMDVFSQVHNVPASGYYLSILNASSMFGRALPGLVADKVGRINVLLPHIAISAVLLIFFPLCVNVGGLVAFAVIFGFTSGCYVSLIPACCAQLGSTATVGTRNGMMFMVGSLGGLFGTPISGAILGDAPDYDWWGTAAFSFATVLVGSFAIATSRYFALNKQLRGKI</sequence>
<comment type="subcellular location">
    <subcellularLocation>
        <location evidence="1">Membrane</location>
        <topology evidence="1">Multi-pass membrane protein</topology>
    </subcellularLocation>
</comment>
<dbReference type="AlphaFoldDB" id="A0A061H5T1"/>
<accession>A0A061H5T1</accession>
<dbReference type="InterPro" id="IPR020846">
    <property type="entry name" value="MFS_dom"/>
</dbReference>
<feature type="compositionally biased region" description="Low complexity" evidence="3">
    <location>
        <begin position="10"/>
        <end position="24"/>
    </location>
</feature>
<feature type="transmembrane region" description="Helical" evidence="4">
    <location>
        <begin position="137"/>
        <end position="156"/>
    </location>
</feature>
<dbReference type="PROSITE" id="PS50850">
    <property type="entry name" value="MFS"/>
    <property type="match status" value="1"/>
</dbReference>
<dbReference type="OrthoDB" id="6509908at2759"/>
<dbReference type="KEGG" id="pfp:PFL1_04554"/>
<dbReference type="GeneID" id="19318655"/>
<dbReference type="PANTHER" id="PTHR11360">
    <property type="entry name" value="MONOCARBOXYLATE TRANSPORTER"/>
    <property type="match status" value="1"/>
</dbReference>
<name>A0A061H5T1_9BASI</name>
<gene>
    <name evidence="6" type="ORF">PFL1_04554</name>
</gene>
<feature type="transmembrane region" description="Helical" evidence="4">
    <location>
        <begin position="250"/>
        <end position="275"/>
    </location>
</feature>
<feature type="domain" description="Major facilitator superfamily (MFS) profile" evidence="5">
    <location>
        <begin position="303"/>
        <end position="495"/>
    </location>
</feature>
<dbReference type="EMBL" id="KE361637">
    <property type="protein sequence ID" value="EPQ27809.1"/>
    <property type="molecule type" value="Genomic_DNA"/>
</dbReference>
<feature type="transmembrane region" description="Helical" evidence="4">
    <location>
        <begin position="188"/>
        <end position="211"/>
    </location>
</feature>
<organism evidence="6 7">
    <name type="scientific">Pseudozyma flocculosa PF-1</name>
    <dbReference type="NCBI Taxonomy" id="1277687"/>
    <lineage>
        <taxon>Eukaryota</taxon>
        <taxon>Fungi</taxon>
        <taxon>Dikarya</taxon>
        <taxon>Basidiomycota</taxon>
        <taxon>Ustilaginomycotina</taxon>
        <taxon>Ustilaginomycetes</taxon>
        <taxon>Ustilaginales</taxon>
        <taxon>Ustilaginaceae</taxon>
        <taxon>Pseudozyma</taxon>
    </lineage>
</organism>
<evidence type="ECO:0000313" key="6">
    <source>
        <dbReference type="EMBL" id="EPQ27809.1"/>
    </source>
</evidence>
<dbReference type="Proteomes" id="UP000053664">
    <property type="component" value="Unassembled WGS sequence"/>
</dbReference>
<keyword evidence="4" id="KW-0812">Transmembrane</keyword>
<dbReference type="Pfam" id="PF07690">
    <property type="entry name" value="MFS_1"/>
    <property type="match status" value="1"/>
</dbReference>
<evidence type="ECO:0000256" key="3">
    <source>
        <dbReference type="SAM" id="MobiDB-lite"/>
    </source>
</evidence>
<dbReference type="SUPFAM" id="SSF103473">
    <property type="entry name" value="MFS general substrate transporter"/>
    <property type="match status" value="1"/>
</dbReference>
<feature type="compositionally biased region" description="Polar residues" evidence="3">
    <location>
        <begin position="39"/>
        <end position="60"/>
    </location>
</feature>
<feature type="region of interest" description="Disordered" evidence="3">
    <location>
        <begin position="1"/>
        <end position="85"/>
    </location>
</feature>
<evidence type="ECO:0000256" key="2">
    <source>
        <dbReference type="ARBA" id="ARBA00006727"/>
    </source>
</evidence>
<feature type="transmembrane region" description="Helical" evidence="4">
    <location>
        <begin position="306"/>
        <end position="324"/>
    </location>
</feature>
<dbReference type="eggNOG" id="KOG2504">
    <property type="taxonomic scope" value="Eukaryota"/>
</dbReference>
<protein>
    <recommendedName>
        <fullName evidence="5">Major facilitator superfamily (MFS) profile domain-containing protein</fullName>
    </recommendedName>
</protein>
<evidence type="ECO:0000259" key="5">
    <source>
        <dbReference type="PROSITE" id="PS50850"/>
    </source>
</evidence>
<dbReference type="HOGENOM" id="CLU_001265_1_1_1"/>
<dbReference type="PANTHER" id="PTHR11360:SF234">
    <property type="entry name" value="MFS-TYPE TRANSPORTER DBAD-RELATED"/>
    <property type="match status" value="1"/>
</dbReference>
<dbReference type="GO" id="GO:0016020">
    <property type="term" value="C:membrane"/>
    <property type="evidence" value="ECO:0007669"/>
    <property type="project" value="UniProtKB-SubCell"/>
</dbReference>
<dbReference type="CDD" id="cd17352">
    <property type="entry name" value="MFS_MCT_SLC16"/>
    <property type="match status" value="1"/>
</dbReference>
<feature type="transmembrane region" description="Helical" evidence="4">
    <location>
        <begin position="370"/>
        <end position="389"/>
    </location>
</feature>
<dbReference type="InterPro" id="IPR050327">
    <property type="entry name" value="Proton-linked_MCT"/>
</dbReference>
<keyword evidence="4" id="KW-1133">Transmembrane helix</keyword>
<dbReference type="InterPro" id="IPR011701">
    <property type="entry name" value="MFS"/>
</dbReference>
<evidence type="ECO:0000256" key="1">
    <source>
        <dbReference type="ARBA" id="ARBA00004141"/>
    </source>
</evidence>
<keyword evidence="4" id="KW-0472">Membrane</keyword>
<reference evidence="6 7" key="1">
    <citation type="journal article" date="2013" name="Plant Cell">
        <title>The transition from a phytopathogenic smut ancestor to an anamorphic biocontrol agent deciphered by comparative whole-genome analysis.</title>
        <authorList>
            <person name="Lefebvre F."/>
            <person name="Joly D.L."/>
            <person name="Labbe C."/>
            <person name="Teichmann B."/>
            <person name="Linning R."/>
            <person name="Belzile F."/>
            <person name="Bakkeren G."/>
            <person name="Belanger R.R."/>
        </authorList>
    </citation>
    <scope>NUCLEOTIDE SEQUENCE [LARGE SCALE GENOMIC DNA]</scope>
    <source>
        <strain evidence="6 7">PF-1</strain>
    </source>
</reference>
<feature type="transmembrane region" description="Helical" evidence="4">
    <location>
        <begin position="465"/>
        <end position="486"/>
    </location>
</feature>
<feature type="transmembrane region" description="Helical" evidence="4">
    <location>
        <begin position="433"/>
        <end position="453"/>
    </location>
</feature>
<dbReference type="GO" id="GO:0022857">
    <property type="term" value="F:transmembrane transporter activity"/>
    <property type="evidence" value="ECO:0007669"/>
    <property type="project" value="InterPro"/>
</dbReference>
<feature type="transmembrane region" description="Helical" evidence="4">
    <location>
        <begin position="163"/>
        <end position="182"/>
    </location>
</feature>
<dbReference type="Gene3D" id="1.20.1250.20">
    <property type="entry name" value="MFS general substrate transporter like domains"/>
    <property type="match status" value="1"/>
</dbReference>